<dbReference type="InterPro" id="IPR017438">
    <property type="entry name" value="ATP-NAD_kinase_N"/>
</dbReference>
<keyword evidence="3" id="KW-1185">Reference proteome</keyword>
<dbReference type="RefSeq" id="WP_358216162.1">
    <property type="nucleotide sequence ID" value="NZ_JBHSFS010000011.1"/>
</dbReference>
<comment type="caution">
    <text evidence="2">The sequence shown here is derived from an EMBL/GenBank/DDBJ whole genome shotgun (WGS) entry which is preliminary data.</text>
</comment>
<dbReference type="Gene3D" id="3.40.50.10330">
    <property type="entry name" value="Probable inorganic polyphosphate/atp-NAD kinase, domain 1"/>
    <property type="match status" value="1"/>
</dbReference>
<keyword evidence="2" id="KW-0418">Kinase</keyword>
<dbReference type="GO" id="GO:0016301">
    <property type="term" value="F:kinase activity"/>
    <property type="evidence" value="ECO:0007669"/>
    <property type="project" value="UniProtKB-KW"/>
</dbReference>
<accession>A0ABV9BPB8</accession>
<dbReference type="EMBL" id="JBHSFS010000011">
    <property type="protein sequence ID" value="MFC4515957.1"/>
    <property type="molecule type" value="Genomic_DNA"/>
</dbReference>
<evidence type="ECO:0000313" key="2">
    <source>
        <dbReference type="EMBL" id="MFC4515957.1"/>
    </source>
</evidence>
<protein>
    <submittedName>
        <fullName evidence="2">Diacylglycerol kinase</fullName>
    </submittedName>
</protein>
<evidence type="ECO:0000313" key="3">
    <source>
        <dbReference type="Proteomes" id="UP001595990"/>
    </source>
</evidence>
<gene>
    <name evidence="2" type="ORF">ACFPEN_23760</name>
</gene>
<feature type="region of interest" description="Disordered" evidence="1">
    <location>
        <begin position="151"/>
        <end position="192"/>
    </location>
</feature>
<feature type="compositionally biased region" description="Low complexity" evidence="1">
    <location>
        <begin position="161"/>
        <end position="171"/>
    </location>
</feature>
<keyword evidence="2" id="KW-0808">Transferase</keyword>
<proteinExistence type="predicted"/>
<reference evidence="3" key="1">
    <citation type="journal article" date="2019" name="Int. J. Syst. Evol. Microbiol.">
        <title>The Global Catalogue of Microorganisms (GCM) 10K type strain sequencing project: providing services to taxonomists for standard genome sequencing and annotation.</title>
        <authorList>
            <consortium name="The Broad Institute Genomics Platform"/>
            <consortium name="The Broad Institute Genome Sequencing Center for Infectious Disease"/>
            <person name="Wu L."/>
            <person name="Ma J."/>
        </authorList>
    </citation>
    <scope>NUCLEOTIDE SEQUENCE [LARGE SCALE GENOMIC DNA]</scope>
    <source>
        <strain evidence="3">CECT 8064</strain>
    </source>
</reference>
<dbReference type="Proteomes" id="UP001595990">
    <property type="component" value="Unassembled WGS sequence"/>
</dbReference>
<dbReference type="SUPFAM" id="SSF111331">
    <property type="entry name" value="NAD kinase/diacylglycerol kinase-like"/>
    <property type="match status" value="1"/>
</dbReference>
<name>A0ABV9BPB8_9ACTN</name>
<dbReference type="InterPro" id="IPR016064">
    <property type="entry name" value="NAD/diacylglycerol_kinase_sf"/>
</dbReference>
<evidence type="ECO:0000256" key="1">
    <source>
        <dbReference type="SAM" id="MobiDB-lite"/>
    </source>
</evidence>
<sequence length="309" mass="31584">MSAPDPSGAQLLVVIDPVARRVDGESTRIARDVLCAGAVAKICLPGGPEEVARAVARRGRRRIVVIGDDRALLRVVGLLHRRRELADAPLAWVPVGALPAVSVARVLGVPLGTVAAARAVLDGAERRLGLLADESDGVVLGGLWAPAGAVRRAPGPPRGPASPQAPAAVPAPGGGPEGGPGGPGGPGGHQAWWTPAARTARTALTLLSGPSGRHPLPSATRLRVEADGELLADLDRPVARVAVTAAGGLAEVVVHTGGPADAPLRVLARTVTVSGPDFRYRADNRVRGPVRTRTWTAVGDAWGLTLPRE</sequence>
<organism evidence="2 3">
    <name type="scientific">Streptomyces ehimensis</name>
    <dbReference type="NCBI Taxonomy" id="68195"/>
    <lineage>
        <taxon>Bacteria</taxon>
        <taxon>Bacillati</taxon>
        <taxon>Actinomycetota</taxon>
        <taxon>Actinomycetes</taxon>
        <taxon>Kitasatosporales</taxon>
        <taxon>Streptomycetaceae</taxon>
        <taxon>Streptomyces</taxon>
    </lineage>
</organism>
<feature type="compositionally biased region" description="Gly residues" evidence="1">
    <location>
        <begin position="172"/>
        <end position="188"/>
    </location>
</feature>